<protein>
    <submittedName>
        <fullName evidence="1">Uncharacterized protein</fullName>
    </submittedName>
</protein>
<comment type="caution">
    <text evidence="1">The sequence shown here is derived from an EMBL/GenBank/DDBJ whole genome shotgun (WGS) entry which is preliminary data.</text>
</comment>
<keyword evidence="2" id="KW-1185">Reference proteome</keyword>
<dbReference type="EMBL" id="JAMPLM010000004">
    <property type="protein sequence ID" value="MEP1058178.1"/>
    <property type="molecule type" value="Genomic_DNA"/>
</dbReference>
<dbReference type="RefSeq" id="WP_190454773.1">
    <property type="nucleotide sequence ID" value="NZ_JAMPLM010000004.1"/>
</dbReference>
<reference evidence="1 2" key="1">
    <citation type="submission" date="2022-04" db="EMBL/GenBank/DDBJ databases">
        <title>Positive selection, recombination, and allopatry shape intraspecific diversity of widespread and dominant cyanobacteria.</title>
        <authorList>
            <person name="Wei J."/>
            <person name="Shu W."/>
            <person name="Hu C."/>
        </authorList>
    </citation>
    <scope>NUCLEOTIDE SEQUENCE [LARGE SCALE GENOMIC DNA]</scope>
    <source>
        <strain evidence="1 2">AS-A4</strain>
    </source>
</reference>
<gene>
    <name evidence="1" type="ORF">NDI38_06965</name>
</gene>
<accession>A0ABV0KG07</accession>
<dbReference type="Proteomes" id="UP001476950">
    <property type="component" value="Unassembled WGS sequence"/>
</dbReference>
<evidence type="ECO:0000313" key="1">
    <source>
        <dbReference type="EMBL" id="MEP1058178.1"/>
    </source>
</evidence>
<evidence type="ECO:0000313" key="2">
    <source>
        <dbReference type="Proteomes" id="UP001476950"/>
    </source>
</evidence>
<proteinExistence type="predicted"/>
<sequence length="49" mass="5148">MQIGRSELIKTLEAGTFALTLILLALAQAPSTSNYVGLVVDTAVLSNSR</sequence>
<organism evidence="1 2">
    <name type="scientific">Stenomitos frigidus AS-A4</name>
    <dbReference type="NCBI Taxonomy" id="2933935"/>
    <lineage>
        <taxon>Bacteria</taxon>
        <taxon>Bacillati</taxon>
        <taxon>Cyanobacteriota</taxon>
        <taxon>Cyanophyceae</taxon>
        <taxon>Leptolyngbyales</taxon>
        <taxon>Leptolyngbyaceae</taxon>
        <taxon>Stenomitos</taxon>
    </lineage>
</organism>
<name>A0ABV0KG07_9CYAN</name>